<dbReference type="SMART" id="SM00899">
    <property type="entry name" value="FeoA"/>
    <property type="match status" value="1"/>
</dbReference>
<keyword evidence="1" id="KW-0408">Iron</keyword>
<reference evidence="3" key="1">
    <citation type="journal article" date="2015" name="Nature">
        <title>Complex archaea that bridge the gap between prokaryotes and eukaryotes.</title>
        <authorList>
            <person name="Spang A."/>
            <person name="Saw J.H."/>
            <person name="Jorgensen S.L."/>
            <person name="Zaremba-Niedzwiedzka K."/>
            <person name="Martijn J."/>
            <person name="Lind A.E."/>
            <person name="van Eijk R."/>
            <person name="Schleper C."/>
            <person name="Guy L."/>
            <person name="Ettema T.J."/>
        </authorList>
    </citation>
    <scope>NUCLEOTIDE SEQUENCE</scope>
</reference>
<dbReference type="GO" id="GO:0046914">
    <property type="term" value="F:transition metal ion binding"/>
    <property type="evidence" value="ECO:0007669"/>
    <property type="project" value="InterPro"/>
</dbReference>
<protein>
    <recommendedName>
        <fullName evidence="2">Ferrous iron transporter FeoA-like domain-containing protein</fullName>
    </recommendedName>
</protein>
<sequence>MVSKVKKDKALLLESNSLKKCLTECEKGEEVIVLSVDADFRQKRRLANLGLLPGAKIKKKKDAPFRGPLEVKVKGSSLVIGRGLASKITVQCDESCNN</sequence>
<dbReference type="PANTHER" id="PTHR43151">
    <property type="entry name" value="FEOA FAMILY PROTEIN"/>
    <property type="match status" value="1"/>
</dbReference>
<dbReference type="InterPro" id="IPR008988">
    <property type="entry name" value="Transcriptional_repressor_C"/>
</dbReference>
<dbReference type="Pfam" id="PF04023">
    <property type="entry name" value="FeoA"/>
    <property type="match status" value="1"/>
</dbReference>
<comment type="caution">
    <text evidence="3">The sequence shown here is derived from an EMBL/GenBank/DDBJ whole genome shotgun (WGS) entry which is preliminary data.</text>
</comment>
<dbReference type="SUPFAM" id="SSF50037">
    <property type="entry name" value="C-terminal domain of transcriptional repressors"/>
    <property type="match status" value="1"/>
</dbReference>
<feature type="domain" description="Ferrous iron transporter FeoA-like" evidence="2">
    <location>
        <begin position="20"/>
        <end position="92"/>
    </location>
</feature>
<dbReference type="InterPro" id="IPR053184">
    <property type="entry name" value="FeoA-like"/>
</dbReference>
<organism evidence="3">
    <name type="scientific">marine sediment metagenome</name>
    <dbReference type="NCBI Taxonomy" id="412755"/>
    <lineage>
        <taxon>unclassified sequences</taxon>
        <taxon>metagenomes</taxon>
        <taxon>ecological metagenomes</taxon>
    </lineage>
</organism>
<dbReference type="PANTHER" id="PTHR43151:SF2">
    <property type="entry name" value="FE(2+) TRANSPORT PROTEIN A-RELATED"/>
    <property type="match status" value="1"/>
</dbReference>
<proteinExistence type="predicted"/>
<evidence type="ECO:0000259" key="2">
    <source>
        <dbReference type="SMART" id="SM00899"/>
    </source>
</evidence>
<dbReference type="AlphaFoldDB" id="A0A0F9QIS6"/>
<gene>
    <name evidence="3" type="ORF">LCGC14_0697560</name>
</gene>
<dbReference type="InterPro" id="IPR007167">
    <property type="entry name" value="Fe-transptr_FeoA-like"/>
</dbReference>
<evidence type="ECO:0000256" key="1">
    <source>
        <dbReference type="ARBA" id="ARBA00023004"/>
    </source>
</evidence>
<name>A0A0F9QIS6_9ZZZZ</name>
<accession>A0A0F9QIS6</accession>
<dbReference type="EMBL" id="LAZR01001476">
    <property type="protein sequence ID" value="KKN43995.1"/>
    <property type="molecule type" value="Genomic_DNA"/>
</dbReference>
<dbReference type="InterPro" id="IPR038157">
    <property type="entry name" value="FeoA_core_dom"/>
</dbReference>
<dbReference type="Gene3D" id="2.30.30.90">
    <property type="match status" value="1"/>
</dbReference>
<evidence type="ECO:0000313" key="3">
    <source>
        <dbReference type="EMBL" id="KKN43995.1"/>
    </source>
</evidence>